<protein>
    <submittedName>
        <fullName evidence="2">Uncharacterized protein</fullName>
    </submittedName>
</protein>
<organism evidence="2 3">
    <name type="scientific">Ascobolus immersus RN42</name>
    <dbReference type="NCBI Taxonomy" id="1160509"/>
    <lineage>
        <taxon>Eukaryota</taxon>
        <taxon>Fungi</taxon>
        <taxon>Dikarya</taxon>
        <taxon>Ascomycota</taxon>
        <taxon>Pezizomycotina</taxon>
        <taxon>Pezizomycetes</taxon>
        <taxon>Pezizales</taxon>
        <taxon>Ascobolaceae</taxon>
        <taxon>Ascobolus</taxon>
    </lineage>
</organism>
<dbReference type="AlphaFoldDB" id="A0A3N4IQT8"/>
<feature type="compositionally biased region" description="Polar residues" evidence="1">
    <location>
        <begin position="214"/>
        <end position="227"/>
    </location>
</feature>
<accession>A0A3N4IQT8</accession>
<feature type="region of interest" description="Disordered" evidence="1">
    <location>
        <begin position="213"/>
        <end position="314"/>
    </location>
</feature>
<dbReference type="EMBL" id="ML119645">
    <property type="protein sequence ID" value="RPA88156.1"/>
    <property type="molecule type" value="Genomic_DNA"/>
</dbReference>
<name>A0A3N4IQT8_ASCIM</name>
<evidence type="ECO:0000313" key="3">
    <source>
        <dbReference type="Proteomes" id="UP000275078"/>
    </source>
</evidence>
<gene>
    <name evidence="2" type="ORF">BJ508DRAFT_300523</name>
</gene>
<reference evidence="2 3" key="1">
    <citation type="journal article" date="2018" name="Nat. Ecol. Evol.">
        <title>Pezizomycetes genomes reveal the molecular basis of ectomycorrhizal truffle lifestyle.</title>
        <authorList>
            <person name="Murat C."/>
            <person name="Payen T."/>
            <person name="Noel B."/>
            <person name="Kuo A."/>
            <person name="Morin E."/>
            <person name="Chen J."/>
            <person name="Kohler A."/>
            <person name="Krizsan K."/>
            <person name="Balestrini R."/>
            <person name="Da Silva C."/>
            <person name="Montanini B."/>
            <person name="Hainaut M."/>
            <person name="Levati E."/>
            <person name="Barry K.W."/>
            <person name="Belfiori B."/>
            <person name="Cichocki N."/>
            <person name="Clum A."/>
            <person name="Dockter R.B."/>
            <person name="Fauchery L."/>
            <person name="Guy J."/>
            <person name="Iotti M."/>
            <person name="Le Tacon F."/>
            <person name="Lindquist E.A."/>
            <person name="Lipzen A."/>
            <person name="Malagnac F."/>
            <person name="Mello A."/>
            <person name="Molinier V."/>
            <person name="Miyauchi S."/>
            <person name="Poulain J."/>
            <person name="Riccioni C."/>
            <person name="Rubini A."/>
            <person name="Sitrit Y."/>
            <person name="Splivallo R."/>
            <person name="Traeger S."/>
            <person name="Wang M."/>
            <person name="Zifcakova L."/>
            <person name="Wipf D."/>
            <person name="Zambonelli A."/>
            <person name="Paolocci F."/>
            <person name="Nowrousian M."/>
            <person name="Ottonello S."/>
            <person name="Baldrian P."/>
            <person name="Spatafora J.W."/>
            <person name="Henrissat B."/>
            <person name="Nagy L.G."/>
            <person name="Aury J.M."/>
            <person name="Wincker P."/>
            <person name="Grigoriev I.V."/>
            <person name="Bonfante P."/>
            <person name="Martin F.M."/>
        </authorList>
    </citation>
    <scope>NUCLEOTIDE SEQUENCE [LARGE SCALE GENOMIC DNA]</scope>
    <source>
        <strain evidence="2 3">RN42</strain>
    </source>
</reference>
<feature type="compositionally biased region" description="Polar residues" evidence="1">
    <location>
        <begin position="247"/>
        <end position="266"/>
    </location>
</feature>
<sequence length="314" mass="34163">MSSSQPSAPPQEIDVSPQPLGCGNQEVNPVTKNFYKEGCDNRLHHEPWRLTIQTICPKDCAVAQQRICNICKLTQCQNGGCYTVYKVNGVELPGFSMRDRHDGESEEDYKRNVFSVYRAEEKSTGFASLLWGDGQICNATNRRGHSIIPHDSALYLCKKCKDFEASQPCQDCSLGFCSKCNSYRVVDCDQHRLPASTPPADQEAHLQYIHSMSRGPSRQASRQSTVAPHSPGEGPATPRAPSEQPAARTSRQSTAEPNSPSSTEQLTPRAGSPAGVPRRGLRGGSVAPSGSIIAADEEDNSARYARARTCPPGN</sequence>
<proteinExistence type="predicted"/>
<evidence type="ECO:0000256" key="1">
    <source>
        <dbReference type="SAM" id="MobiDB-lite"/>
    </source>
</evidence>
<keyword evidence="3" id="KW-1185">Reference proteome</keyword>
<evidence type="ECO:0000313" key="2">
    <source>
        <dbReference type="EMBL" id="RPA88156.1"/>
    </source>
</evidence>
<feature type="region of interest" description="Disordered" evidence="1">
    <location>
        <begin position="1"/>
        <end position="21"/>
    </location>
</feature>
<dbReference type="Proteomes" id="UP000275078">
    <property type="component" value="Unassembled WGS sequence"/>
</dbReference>